<dbReference type="EMBL" id="JBHSWU010000072">
    <property type="protein sequence ID" value="MFC6723946.1"/>
    <property type="molecule type" value="Genomic_DNA"/>
</dbReference>
<sequence>MTALRDALRELPEAVFADVLESDDAYLLVFDLPGVSAESTDVRAERGRLHIEARREKELPPEYRYVREDRSLFLDAELPLPPDASDAGAEATVDRGVLEVRLPKRESAPERTIPISDA</sequence>
<accession>A0ABD5RXF4</accession>
<name>A0ABD5RXF4_9EURY</name>
<proteinExistence type="inferred from homology"/>
<dbReference type="CDD" id="cd06464">
    <property type="entry name" value="ACD_sHsps-like"/>
    <property type="match status" value="1"/>
</dbReference>
<organism evidence="4 5">
    <name type="scientific">Halobium palmae</name>
    <dbReference type="NCBI Taxonomy" id="1776492"/>
    <lineage>
        <taxon>Archaea</taxon>
        <taxon>Methanobacteriati</taxon>
        <taxon>Methanobacteriota</taxon>
        <taxon>Stenosarchaea group</taxon>
        <taxon>Halobacteria</taxon>
        <taxon>Halobacteriales</taxon>
        <taxon>Haloferacaceae</taxon>
        <taxon>Halobium</taxon>
    </lineage>
</organism>
<gene>
    <name evidence="4" type="ORF">ACFQE1_06075</name>
</gene>
<dbReference type="PROSITE" id="PS01031">
    <property type="entry name" value="SHSP"/>
    <property type="match status" value="1"/>
</dbReference>
<dbReference type="InterPro" id="IPR008978">
    <property type="entry name" value="HSP20-like_chaperone"/>
</dbReference>
<dbReference type="InterPro" id="IPR002068">
    <property type="entry name" value="A-crystallin/Hsp20_dom"/>
</dbReference>
<evidence type="ECO:0000313" key="4">
    <source>
        <dbReference type="EMBL" id="MFC6723946.1"/>
    </source>
</evidence>
<comment type="caution">
    <text evidence="4">The sequence shown here is derived from an EMBL/GenBank/DDBJ whole genome shotgun (WGS) entry which is preliminary data.</text>
</comment>
<reference evidence="4 5" key="1">
    <citation type="journal article" date="2019" name="Int. J. Syst. Evol. Microbiol.">
        <title>The Global Catalogue of Microorganisms (GCM) 10K type strain sequencing project: providing services to taxonomists for standard genome sequencing and annotation.</title>
        <authorList>
            <consortium name="The Broad Institute Genomics Platform"/>
            <consortium name="The Broad Institute Genome Sequencing Center for Infectious Disease"/>
            <person name="Wu L."/>
            <person name="Ma J."/>
        </authorList>
    </citation>
    <scope>NUCLEOTIDE SEQUENCE [LARGE SCALE GENOMIC DNA]</scope>
    <source>
        <strain evidence="4 5">NBRC 111368</strain>
    </source>
</reference>
<dbReference type="Proteomes" id="UP001596328">
    <property type="component" value="Unassembled WGS sequence"/>
</dbReference>
<comment type="similarity">
    <text evidence="1 2">Belongs to the small heat shock protein (HSP20) family.</text>
</comment>
<evidence type="ECO:0000256" key="2">
    <source>
        <dbReference type="RuleBase" id="RU003616"/>
    </source>
</evidence>
<dbReference type="Gene3D" id="2.60.40.790">
    <property type="match status" value="1"/>
</dbReference>
<keyword evidence="5" id="KW-1185">Reference proteome</keyword>
<dbReference type="SUPFAM" id="SSF49764">
    <property type="entry name" value="HSP20-like chaperones"/>
    <property type="match status" value="1"/>
</dbReference>
<evidence type="ECO:0000259" key="3">
    <source>
        <dbReference type="PROSITE" id="PS01031"/>
    </source>
</evidence>
<dbReference type="AlphaFoldDB" id="A0ABD5RXF4"/>
<evidence type="ECO:0000313" key="5">
    <source>
        <dbReference type="Proteomes" id="UP001596328"/>
    </source>
</evidence>
<feature type="domain" description="SHSP" evidence="3">
    <location>
        <begin position="6"/>
        <end position="118"/>
    </location>
</feature>
<dbReference type="Pfam" id="PF00011">
    <property type="entry name" value="HSP20"/>
    <property type="match status" value="1"/>
</dbReference>
<protein>
    <submittedName>
        <fullName evidence="4">Hsp20/alpha crystallin family protein</fullName>
    </submittedName>
</protein>
<evidence type="ECO:0000256" key="1">
    <source>
        <dbReference type="PROSITE-ProRule" id="PRU00285"/>
    </source>
</evidence>